<name>A0A4Q0RXS7_9BRAD</name>
<dbReference type="AlphaFoldDB" id="A0A4Q0RXS7"/>
<proteinExistence type="predicted"/>
<dbReference type="Gene3D" id="2.60.120.10">
    <property type="entry name" value="Jelly Rolls"/>
    <property type="match status" value="1"/>
</dbReference>
<protein>
    <recommendedName>
        <fullName evidence="3">Cupin domain-containing protein</fullName>
    </recommendedName>
</protein>
<dbReference type="InterPro" id="IPR014710">
    <property type="entry name" value="RmlC-like_jellyroll"/>
</dbReference>
<evidence type="ECO:0000313" key="1">
    <source>
        <dbReference type="EMBL" id="RXH24330.1"/>
    </source>
</evidence>
<comment type="caution">
    <text evidence="1">The sequence shown here is derived from an EMBL/GenBank/DDBJ whole genome shotgun (WGS) entry which is preliminary data.</text>
</comment>
<sequence length="187" mass="21636">MVLKNRKRRFKFQASERSGVMTGRKDESELVKWSDNQIQGITEPVLVKWSERDPSWDQLRADKVGFQRARVGEFMTGVNFRFCPFHVPFGRRRPFHITPNSEQFVFVFEGEMEWGVGTDPANLKWFRLGQYDTLFVPLGQGVDYCAVGQTDARFLAAYDRVGDWSRELIWQLPGEKPSVRRIGVAVG</sequence>
<accession>A0A4Q0RXS7</accession>
<dbReference type="Proteomes" id="UP000290565">
    <property type="component" value="Unassembled WGS sequence"/>
</dbReference>
<dbReference type="SUPFAM" id="SSF51182">
    <property type="entry name" value="RmlC-like cupins"/>
    <property type="match status" value="1"/>
</dbReference>
<organism evidence="1 2">
    <name type="scientific">Bradyrhizobium zhanjiangense</name>
    <dbReference type="NCBI Taxonomy" id="1325107"/>
    <lineage>
        <taxon>Bacteria</taxon>
        <taxon>Pseudomonadati</taxon>
        <taxon>Pseudomonadota</taxon>
        <taxon>Alphaproteobacteria</taxon>
        <taxon>Hyphomicrobiales</taxon>
        <taxon>Nitrobacteraceae</taxon>
        <taxon>Bradyrhizobium</taxon>
    </lineage>
</organism>
<gene>
    <name evidence="1" type="ORF">XH94_36355</name>
</gene>
<evidence type="ECO:0008006" key="3">
    <source>
        <dbReference type="Google" id="ProtNLM"/>
    </source>
</evidence>
<dbReference type="InterPro" id="IPR011051">
    <property type="entry name" value="RmlC_Cupin_sf"/>
</dbReference>
<dbReference type="CDD" id="cd02208">
    <property type="entry name" value="cupin_RmlC-like"/>
    <property type="match status" value="1"/>
</dbReference>
<dbReference type="EMBL" id="LBJM01000197">
    <property type="protein sequence ID" value="RXH24330.1"/>
    <property type="molecule type" value="Genomic_DNA"/>
</dbReference>
<evidence type="ECO:0000313" key="2">
    <source>
        <dbReference type="Proteomes" id="UP000290565"/>
    </source>
</evidence>
<reference evidence="1 2" key="1">
    <citation type="submission" date="2015-04" db="EMBL/GenBank/DDBJ databases">
        <title>Comparative genomics of rhizobia nodulating Arachis hypogaea in China.</title>
        <authorList>
            <person name="Li Y."/>
        </authorList>
    </citation>
    <scope>NUCLEOTIDE SEQUENCE [LARGE SCALE GENOMIC DNA]</scope>
    <source>
        <strain evidence="1 2">CCBAU 51787</strain>
    </source>
</reference>